<name>A0A0G0I8C5_9BACT</name>
<evidence type="ECO:0000313" key="2">
    <source>
        <dbReference type="EMBL" id="KKQ50777.1"/>
    </source>
</evidence>
<comment type="caution">
    <text evidence="2">The sequence shown here is derived from an EMBL/GenBank/DDBJ whole genome shotgun (WGS) entry which is preliminary data.</text>
</comment>
<feature type="domain" description="Methyltransferase" evidence="1">
    <location>
        <begin position="39"/>
        <end position="137"/>
    </location>
</feature>
<evidence type="ECO:0000313" key="3">
    <source>
        <dbReference type="Proteomes" id="UP000034366"/>
    </source>
</evidence>
<dbReference type="SUPFAM" id="SSF53335">
    <property type="entry name" value="S-adenosyl-L-methionine-dependent methyltransferases"/>
    <property type="match status" value="1"/>
</dbReference>
<dbReference type="Proteomes" id="UP000034366">
    <property type="component" value="Unassembled WGS sequence"/>
</dbReference>
<proteinExistence type="predicted"/>
<reference evidence="2 3" key="1">
    <citation type="journal article" date="2015" name="Nature">
        <title>rRNA introns, odd ribosomes, and small enigmatic genomes across a large radiation of phyla.</title>
        <authorList>
            <person name="Brown C.T."/>
            <person name="Hug L.A."/>
            <person name="Thomas B.C."/>
            <person name="Sharon I."/>
            <person name="Castelle C.J."/>
            <person name="Singh A."/>
            <person name="Wilkins M.J."/>
            <person name="Williams K.H."/>
            <person name="Banfield J.F."/>
        </authorList>
    </citation>
    <scope>NUCLEOTIDE SEQUENCE [LARGE SCALE GENOMIC DNA]</scope>
</reference>
<protein>
    <recommendedName>
        <fullName evidence="1">Methyltransferase domain-containing protein</fullName>
    </recommendedName>
</protein>
<dbReference type="AlphaFoldDB" id="A0A0G0I8C5"/>
<organism evidence="2 3">
    <name type="scientific">Candidatus Woesebacteria bacterium GW2011_GWD1_38_10</name>
    <dbReference type="NCBI Taxonomy" id="1618592"/>
    <lineage>
        <taxon>Bacteria</taxon>
        <taxon>Candidatus Woeseibacteriota</taxon>
    </lineage>
</organism>
<evidence type="ECO:0000259" key="1">
    <source>
        <dbReference type="Pfam" id="PF13649"/>
    </source>
</evidence>
<dbReference type="EMBL" id="LBTW01000001">
    <property type="protein sequence ID" value="KKQ50777.1"/>
    <property type="molecule type" value="Genomic_DNA"/>
</dbReference>
<gene>
    <name evidence="2" type="ORF">US67_C0001G0010</name>
</gene>
<dbReference type="Gene3D" id="3.40.50.150">
    <property type="entry name" value="Vaccinia Virus protein VP39"/>
    <property type="match status" value="1"/>
</dbReference>
<sequence length="228" mass="26419">MDTDSLRWDEIHKKIPPDLERHSQYAEKREVLFPRESKICDMAGGLGYDAMYFIGKGHNVIILDISDYALKGAVNSAKASKISKKLAVKKCDFGTGKIPLKDGSVDVVFSRIGFNYFPYKETRLLLAEAYRILKTDGKAFIAFKSPEDVEDYKFLKTNAVELERNVFVEGEQIRSRFTKEQLQQMMEEIGIVDYSVEQFLEERDTIRDEFMKANKNILYLNEVRFKKI</sequence>
<dbReference type="InterPro" id="IPR029063">
    <property type="entry name" value="SAM-dependent_MTases_sf"/>
</dbReference>
<dbReference type="Pfam" id="PF13649">
    <property type="entry name" value="Methyltransf_25"/>
    <property type="match status" value="1"/>
</dbReference>
<dbReference type="CDD" id="cd02440">
    <property type="entry name" value="AdoMet_MTases"/>
    <property type="match status" value="1"/>
</dbReference>
<dbReference type="PANTHER" id="PTHR43591">
    <property type="entry name" value="METHYLTRANSFERASE"/>
    <property type="match status" value="1"/>
</dbReference>
<dbReference type="InterPro" id="IPR041698">
    <property type="entry name" value="Methyltransf_25"/>
</dbReference>
<accession>A0A0G0I8C5</accession>